<dbReference type="GO" id="GO:0004519">
    <property type="term" value="F:endonuclease activity"/>
    <property type="evidence" value="ECO:0007669"/>
    <property type="project" value="UniProtKB-KW"/>
</dbReference>
<dbReference type="Proteomes" id="UP001319180">
    <property type="component" value="Unassembled WGS sequence"/>
</dbReference>
<organism evidence="2 3">
    <name type="scientific">Dawidia soli</name>
    <dbReference type="NCBI Taxonomy" id="2782352"/>
    <lineage>
        <taxon>Bacteria</taxon>
        <taxon>Pseudomonadati</taxon>
        <taxon>Bacteroidota</taxon>
        <taxon>Cytophagia</taxon>
        <taxon>Cytophagales</taxon>
        <taxon>Chryseotaleaceae</taxon>
        <taxon>Dawidia</taxon>
    </lineage>
</organism>
<dbReference type="Gene3D" id="3.40.1350.10">
    <property type="match status" value="1"/>
</dbReference>
<dbReference type="EMBL" id="JAHESC010000023">
    <property type="protein sequence ID" value="MBT1688128.1"/>
    <property type="molecule type" value="Genomic_DNA"/>
</dbReference>
<dbReference type="InterPro" id="IPR011335">
    <property type="entry name" value="Restrct_endonuc-II-like"/>
</dbReference>
<evidence type="ECO:0000313" key="2">
    <source>
        <dbReference type="EMBL" id="MBT1688128.1"/>
    </source>
</evidence>
<dbReference type="AlphaFoldDB" id="A0AAP2D9X3"/>
<dbReference type="InterPro" id="IPR007560">
    <property type="entry name" value="Restrct_endonuc_IV_Mrr"/>
</dbReference>
<dbReference type="SUPFAM" id="SSF52980">
    <property type="entry name" value="Restriction endonuclease-like"/>
    <property type="match status" value="1"/>
</dbReference>
<sequence length="296" mass="33754">MSKRTNAFQQVIHFIHQKLEGVGAKVTESAFLIESLGDSSTKREIDILIEKEINGECYRIAIECRDHGRPQKIGWIDELIGKYKNLPVHEVVAVSNTYFSKDARKKAAFHNISVVSLKEVKKIDFVKFVNLGLAEVRIQVVPLSFVTFETFSIPRHVQPHHREHVYSSDGKIKTVEEFVQPYFVEFREKSFDEFIKNASDIWKTRADMDSNVTFCAIRNIDEVVTFKTGIHEQRVKAVALYFSLSSTATDIALIHKMYEGALVSGARIRFDGDKNALPVYVAQIDGAGKVFFSKYR</sequence>
<accession>A0AAP2D9X3</accession>
<dbReference type="GO" id="GO:0003677">
    <property type="term" value="F:DNA binding"/>
    <property type="evidence" value="ECO:0007669"/>
    <property type="project" value="InterPro"/>
</dbReference>
<gene>
    <name evidence="2" type="ORF">KK078_16275</name>
</gene>
<dbReference type="Pfam" id="PF04471">
    <property type="entry name" value="Mrr_cat"/>
    <property type="match status" value="1"/>
</dbReference>
<dbReference type="RefSeq" id="WP_254091355.1">
    <property type="nucleotide sequence ID" value="NZ_JAHESC010000023.1"/>
</dbReference>
<dbReference type="GO" id="GO:0016787">
    <property type="term" value="F:hydrolase activity"/>
    <property type="evidence" value="ECO:0007669"/>
    <property type="project" value="UniProtKB-KW"/>
</dbReference>
<comment type="caution">
    <text evidence="2">The sequence shown here is derived from an EMBL/GenBank/DDBJ whole genome shotgun (WGS) entry which is preliminary data.</text>
</comment>
<keyword evidence="2" id="KW-0378">Hydrolase</keyword>
<evidence type="ECO:0000259" key="1">
    <source>
        <dbReference type="Pfam" id="PF04471"/>
    </source>
</evidence>
<dbReference type="EC" id="3.1.21.-" evidence="2"/>
<keyword evidence="3" id="KW-1185">Reference proteome</keyword>
<name>A0AAP2D9X3_9BACT</name>
<evidence type="ECO:0000313" key="3">
    <source>
        <dbReference type="Proteomes" id="UP001319180"/>
    </source>
</evidence>
<keyword evidence="2" id="KW-0255">Endonuclease</keyword>
<protein>
    <submittedName>
        <fullName evidence="2">Restriction endonuclease</fullName>
        <ecNumber evidence="2">3.1.21.-</ecNumber>
    </submittedName>
</protein>
<dbReference type="GO" id="GO:0009307">
    <property type="term" value="P:DNA restriction-modification system"/>
    <property type="evidence" value="ECO:0007669"/>
    <property type="project" value="InterPro"/>
</dbReference>
<proteinExistence type="predicted"/>
<dbReference type="InterPro" id="IPR011856">
    <property type="entry name" value="tRNA_endonuc-like_dom_sf"/>
</dbReference>
<keyword evidence="2" id="KW-0540">Nuclease</keyword>
<feature type="domain" description="Restriction endonuclease type IV Mrr" evidence="1">
    <location>
        <begin position="39"/>
        <end position="120"/>
    </location>
</feature>
<reference evidence="2 3" key="1">
    <citation type="submission" date="2021-05" db="EMBL/GenBank/DDBJ databases">
        <title>A Polyphasic approach of four new species of the genus Ohtaekwangia: Ohtaekwangia histidinii sp. nov., Ohtaekwangia cretensis sp. nov., Ohtaekwangia indiensis sp. nov., Ohtaekwangia reichenbachii sp. nov. from diverse environment.</title>
        <authorList>
            <person name="Octaviana S."/>
        </authorList>
    </citation>
    <scope>NUCLEOTIDE SEQUENCE [LARGE SCALE GENOMIC DNA]</scope>
    <source>
        <strain evidence="2 3">PWU37</strain>
    </source>
</reference>